<protein>
    <submittedName>
        <fullName evidence="1">Uncharacterized protein</fullName>
    </submittedName>
</protein>
<proteinExistence type="predicted"/>
<dbReference type="PANTHER" id="PTHR11803">
    <property type="entry name" value="2-IMINOBUTANOATE/2-IMINOPROPANOATE DEAMINASE RIDA"/>
    <property type="match status" value="1"/>
</dbReference>
<sequence>MNKFKFSSPRGYIPAPTVSQVLVCGKHAHVSGQISYDPVTGEYPHDSIAAQTQRILENISGILDDLGLTMDNIVKCNVFISSMELFAEMDAVYCSFFGTKVPPARQTVTAGIWGNLDIEISAEIIADEVITPKHPEFIQK</sequence>
<accession>A0A212LW42</accession>
<gene>
    <name evidence="1" type="ORF">KL86SPO_40319</name>
</gene>
<dbReference type="AlphaFoldDB" id="A0A212LW42"/>
<dbReference type="SUPFAM" id="SSF55298">
    <property type="entry name" value="YjgF-like"/>
    <property type="match status" value="1"/>
</dbReference>
<dbReference type="PANTHER" id="PTHR11803:SF39">
    <property type="entry name" value="2-IMINOBUTANOATE_2-IMINOPROPANOATE DEAMINASE"/>
    <property type="match status" value="1"/>
</dbReference>
<reference evidence="1" key="1">
    <citation type="submission" date="2016-08" db="EMBL/GenBank/DDBJ databases">
        <authorList>
            <person name="Seilhamer J.J."/>
        </authorList>
    </citation>
    <scope>NUCLEOTIDE SEQUENCE</scope>
    <source>
        <strain evidence="1">86</strain>
    </source>
</reference>
<dbReference type="Pfam" id="PF01042">
    <property type="entry name" value="Ribonuc_L-PSP"/>
    <property type="match status" value="1"/>
</dbReference>
<dbReference type="CDD" id="cd00448">
    <property type="entry name" value="YjgF_YER057c_UK114_family"/>
    <property type="match status" value="1"/>
</dbReference>
<dbReference type="RefSeq" id="WP_288184711.1">
    <property type="nucleotide sequence ID" value="NZ_LT608335.1"/>
</dbReference>
<organism evidence="1">
    <name type="scientific">uncultured Sporomusa sp</name>
    <dbReference type="NCBI Taxonomy" id="307249"/>
    <lineage>
        <taxon>Bacteria</taxon>
        <taxon>Bacillati</taxon>
        <taxon>Bacillota</taxon>
        <taxon>Negativicutes</taxon>
        <taxon>Selenomonadales</taxon>
        <taxon>Sporomusaceae</taxon>
        <taxon>Sporomusa</taxon>
        <taxon>environmental samples</taxon>
    </lineage>
</organism>
<dbReference type="InterPro" id="IPR035959">
    <property type="entry name" value="RutC-like_sf"/>
</dbReference>
<name>A0A212LW42_9FIRM</name>
<evidence type="ECO:0000313" key="1">
    <source>
        <dbReference type="EMBL" id="SCM81835.1"/>
    </source>
</evidence>
<dbReference type="GO" id="GO:0005829">
    <property type="term" value="C:cytosol"/>
    <property type="evidence" value="ECO:0007669"/>
    <property type="project" value="TreeGrafter"/>
</dbReference>
<dbReference type="EMBL" id="FMJE01000004">
    <property type="protein sequence ID" value="SCM81835.1"/>
    <property type="molecule type" value="Genomic_DNA"/>
</dbReference>
<dbReference type="GO" id="GO:0019239">
    <property type="term" value="F:deaminase activity"/>
    <property type="evidence" value="ECO:0007669"/>
    <property type="project" value="TreeGrafter"/>
</dbReference>
<dbReference type="InterPro" id="IPR006175">
    <property type="entry name" value="YjgF/YER057c/UK114"/>
</dbReference>
<dbReference type="Gene3D" id="3.30.1330.40">
    <property type="entry name" value="RutC-like"/>
    <property type="match status" value="1"/>
</dbReference>